<accession>A0A1W1W6Y3</accession>
<evidence type="ECO:0000259" key="1">
    <source>
        <dbReference type="Pfam" id="PF14239"/>
    </source>
</evidence>
<dbReference type="Proteomes" id="UP000192660">
    <property type="component" value="Unassembled WGS sequence"/>
</dbReference>
<dbReference type="EMBL" id="FWWY01000001">
    <property type="protein sequence ID" value="SMC01962.1"/>
    <property type="molecule type" value="Genomic_DNA"/>
</dbReference>
<dbReference type="RefSeq" id="WP_084660704.1">
    <property type="nucleotide sequence ID" value="NZ_FWWY01000001.1"/>
</dbReference>
<dbReference type="InterPro" id="IPR025938">
    <property type="entry name" value="RRXRR_dom"/>
</dbReference>
<dbReference type="Pfam" id="PF14239">
    <property type="entry name" value="RRXRR"/>
    <property type="match status" value="1"/>
</dbReference>
<evidence type="ECO:0000313" key="3">
    <source>
        <dbReference type="Proteomes" id="UP000192660"/>
    </source>
</evidence>
<organism evidence="2 3">
    <name type="scientific">Sulfobacillus thermosulfidooxidans (strain DSM 9293 / VKM B-1269 / AT-1)</name>
    <dbReference type="NCBI Taxonomy" id="929705"/>
    <lineage>
        <taxon>Bacteria</taxon>
        <taxon>Bacillati</taxon>
        <taxon>Bacillota</taxon>
        <taxon>Clostridia</taxon>
        <taxon>Eubacteriales</taxon>
        <taxon>Clostridiales Family XVII. Incertae Sedis</taxon>
        <taxon>Sulfobacillus</taxon>
    </lineage>
</organism>
<evidence type="ECO:0000313" key="2">
    <source>
        <dbReference type="EMBL" id="SMC01962.1"/>
    </source>
</evidence>
<dbReference type="AlphaFoldDB" id="A0A1W1W6Y3"/>
<name>A0A1W1W6Y3_SULTA</name>
<sequence>MQQPRVPVVARDGTPLMPTTPAHARIMLRDGVARARRNKLGFFYIQMLIPLGTATQPMVLALDPGSKHEGVAVASHKQIEVTAQVNLPDQTHKKMETRRNLRRARRYRKTPRRPKRFDNRRHGRSYWLAPSQLSKVQARLKAVRELCRIYPIQQIIVENVRHDPKIGKQAHFFSTTEIGKTVTLRELQKLAPVTVVESTDTATWRQQFRLTKIQGPNRPEVFETQAVDAVAMLMGITRCAFGNRSFYVFTALRHHRRSLHRQNPQKGRARLPYGGTANGTFFRKGDWVEVTTRRGRLRGWVCGLPTTVTRKVGVAGPAGRRIGQFGIRQVRLLARSGGFTWERRGAALLPPASAVGRSTASVR</sequence>
<proteinExistence type="predicted"/>
<dbReference type="OrthoDB" id="9779761at2"/>
<feature type="domain" description="RRXRR" evidence="1">
    <location>
        <begin position="6"/>
        <end position="164"/>
    </location>
</feature>
<protein>
    <submittedName>
        <fullName evidence="2">RRXRR protein</fullName>
    </submittedName>
</protein>
<keyword evidence="3" id="KW-1185">Reference proteome</keyword>
<gene>
    <name evidence="2" type="ORF">SAMN00768000_0185</name>
</gene>
<reference evidence="3" key="1">
    <citation type="submission" date="2017-04" db="EMBL/GenBank/DDBJ databases">
        <authorList>
            <person name="Varghese N."/>
            <person name="Submissions S."/>
        </authorList>
    </citation>
    <scope>NUCLEOTIDE SEQUENCE [LARGE SCALE GENOMIC DNA]</scope>
    <source>
        <strain evidence="3">DSM 9293</strain>
    </source>
</reference>